<organism evidence="5 6">
    <name type="scientific">Microbulbifer echini</name>
    <dbReference type="NCBI Taxonomy" id="1529067"/>
    <lineage>
        <taxon>Bacteria</taxon>
        <taxon>Pseudomonadati</taxon>
        <taxon>Pseudomonadota</taxon>
        <taxon>Gammaproteobacteria</taxon>
        <taxon>Cellvibrionales</taxon>
        <taxon>Microbulbiferaceae</taxon>
        <taxon>Microbulbifer</taxon>
    </lineage>
</organism>
<dbReference type="CDD" id="cd05324">
    <property type="entry name" value="carb_red_PTCR-like_SDR_c"/>
    <property type="match status" value="1"/>
</dbReference>
<evidence type="ECO:0000256" key="2">
    <source>
        <dbReference type="ARBA" id="ARBA00022857"/>
    </source>
</evidence>
<comment type="caution">
    <text evidence="5">The sequence shown here is derived from an EMBL/GenBank/DDBJ whole genome shotgun (WGS) entry which is preliminary data.</text>
</comment>
<accession>A0ABV4NPG2</accession>
<dbReference type="Pfam" id="PF00106">
    <property type="entry name" value="adh_short"/>
    <property type="match status" value="1"/>
</dbReference>
<keyword evidence="2" id="KW-0521">NADP</keyword>
<keyword evidence="3" id="KW-0560">Oxidoreductase</keyword>
<keyword evidence="6" id="KW-1185">Reference proteome</keyword>
<proteinExistence type="inferred from homology"/>
<name>A0ABV4NPG2_9GAMM</name>
<protein>
    <submittedName>
        <fullName evidence="5">SDR family oxidoreductase</fullName>
    </submittedName>
</protein>
<dbReference type="PRINTS" id="PR00081">
    <property type="entry name" value="GDHRDH"/>
</dbReference>
<sequence>MSNDRIALVTGSNRGIGLEAAKQLSDQGVKVILSGRDRTKLEAVRANWSGKVAPIDIIELDVTKAEDRARAAQKIAEQYGRLDILVNNAGVIVEGEWGQNNSETVSQEDLQTTFGINLFSQVGLTQELLPLLKKSNAGRIVNVSSILGSLAVNADQESGWSAVKPFAYNASKAALNMFTVSLSQSLVGTGVKVNSAHPGWVKTDLGTSAAPMDVTEGAKTVVDLALIENDGPTGQFVHLGEEQPW</sequence>
<evidence type="ECO:0000256" key="4">
    <source>
        <dbReference type="RuleBase" id="RU000363"/>
    </source>
</evidence>
<dbReference type="PRINTS" id="PR00080">
    <property type="entry name" value="SDRFAMILY"/>
</dbReference>
<dbReference type="InterPro" id="IPR045313">
    <property type="entry name" value="CBR1-like"/>
</dbReference>
<dbReference type="InterPro" id="IPR051468">
    <property type="entry name" value="Fungal_SecMetab_SDRs"/>
</dbReference>
<dbReference type="InterPro" id="IPR002347">
    <property type="entry name" value="SDR_fam"/>
</dbReference>
<dbReference type="PANTHER" id="PTHR43544">
    <property type="entry name" value="SHORT-CHAIN DEHYDROGENASE/REDUCTASE"/>
    <property type="match status" value="1"/>
</dbReference>
<reference evidence="5 6" key="1">
    <citation type="submission" date="2024-08" db="EMBL/GenBank/DDBJ databases">
        <authorList>
            <person name="Ishaq N."/>
        </authorList>
    </citation>
    <scope>NUCLEOTIDE SEQUENCE [LARGE SCALE GENOMIC DNA]</scope>
    <source>
        <strain evidence="5 6">JCM 30400</strain>
    </source>
</reference>
<evidence type="ECO:0000256" key="3">
    <source>
        <dbReference type="ARBA" id="ARBA00023002"/>
    </source>
</evidence>
<dbReference type="InterPro" id="IPR036291">
    <property type="entry name" value="NAD(P)-bd_dom_sf"/>
</dbReference>
<dbReference type="PANTHER" id="PTHR43544:SF32">
    <property type="entry name" value="CHAIN DEHYDROGENASE, PUTATIVE (AFU_ORTHOLOGUE AFUA_5G01530)-RELATED"/>
    <property type="match status" value="1"/>
</dbReference>
<dbReference type="SUPFAM" id="SSF51735">
    <property type="entry name" value="NAD(P)-binding Rossmann-fold domains"/>
    <property type="match status" value="1"/>
</dbReference>
<comment type="similarity">
    <text evidence="1 4">Belongs to the short-chain dehydrogenases/reductases (SDR) family.</text>
</comment>
<dbReference type="RefSeq" id="WP_371843639.1">
    <property type="nucleotide sequence ID" value="NZ_JBGMEL010000010.1"/>
</dbReference>
<evidence type="ECO:0000313" key="6">
    <source>
        <dbReference type="Proteomes" id="UP001569414"/>
    </source>
</evidence>
<dbReference type="EMBL" id="JBGMEL010000010">
    <property type="protein sequence ID" value="MFA0791140.1"/>
    <property type="molecule type" value="Genomic_DNA"/>
</dbReference>
<dbReference type="Gene3D" id="3.40.50.720">
    <property type="entry name" value="NAD(P)-binding Rossmann-like Domain"/>
    <property type="match status" value="1"/>
</dbReference>
<evidence type="ECO:0000256" key="1">
    <source>
        <dbReference type="ARBA" id="ARBA00006484"/>
    </source>
</evidence>
<gene>
    <name evidence="5" type="ORF">ACCI51_11340</name>
</gene>
<evidence type="ECO:0000313" key="5">
    <source>
        <dbReference type="EMBL" id="MFA0791140.1"/>
    </source>
</evidence>
<dbReference type="Proteomes" id="UP001569414">
    <property type="component" value="Unassembled WGS sequence"/>
</dbReference>